<keyword evidence="6" id="KW-1185">Reference proteome</keyword>
<reference evidence="5 6" key="1">
    <citation type="submission" date="2022-03" db="EMBL/GenBank/DDBJ databases">
        <title>Luteimonas soily sp. nov., a novel bacterium isolated from the soil.</title>
        <authorList>
            <person name="Zhang X."/>
        </authorList>
    </citation>
    <scope>NUCLEOTIDE SEQUENCE [LARGE SCALE GENOMIC DNA]</scope>
    <source>
        <strain evidence="5 6">50</strain>
    </source>
</reference>
<organism evidence="5 6">
    <name type="scientific">Cognatiluteimonas sedimenti</name>
    <dbReference type="NCBI Taxonomy" id="2927791"/>
    <lineage>
        <taxon>Bacteria</taxon>
        <taxon>Pseudomonadati</taxon>
        <taxon>Pseudomonadota</taxon>
        <taxon>Gammaproteobacteria</taxon>
        <taxon>Lysobacterales</taxon>
        <taxon>Lysobacteraceae</taxon>
        <taxon>Cognatiluteimonas</taxon>
    </lineage>
</organism>
<dbReference type="InterPro" id="IPR008816">
    <property type="entry name" value="Gly_zipper_2TM_dom"/>
</dbReference>
<sequence length="240" mass="25196">MKRFTATLLALGLVAAVGTASAQTYGTPYGQPDYRSSPGIGQNGGAYYDYARVLRVDPVINSGYGSYPASGSQRCYTRNDGYAGNDGYYPDNGNGYYGNNGYSSSGYGNDGYYGNQSGYGSNTGRTMATVIGGVLGAAIGSQVGGGSARYATSAIGSMVGGMAGRQVYENAQRQRQPLRTASVTVCDPVPADGRYYGTGNATGSVSAYDVTYEYGGRNYTTRTSYNPGSRIRVRVDVRPE</sequence>
<evidence type="ECO:0000256" key="1">
    <source>
        <dbReference type="ARBA" id="ARBA00004370"/>
    </source>
</evidence>
<dbReference type="PANTHER" id="PTHR35603:SF2">
    <property type="entry name" value="OUTER MEMBRANE LIPOPROTEIN"/>
    <property type="match status" value="1"/>
</dbReference>
<evidence type="ECO:0000313" key="6">
    <source>
        <dbReference type="Proteomes" id="UP001165423"/>
    </source>
</evidence>
<proteinExistence type="predicted"/>
<dbReference type="PANTHER" id="PTHR35603">
    <property type="match status" value="1"/>
</dbReference>
<accession>A0ABT0A4H0</accession>
<comment type="caution">
    <text evidence="5">The sequence shown here is derived from an EMBL/GenBank/DDBJ whole genome shotgun (WGS) entry which is preliminary data.</text>
</comment>
<dbReference type="RefSeq" id="WP_243320796.1">
    <property type="nucleotide sequence ID" value="NZ_JALGCL010000002.1"/>
</dbReference>
<feature type="chain" id="PRO_5046505692" evidence="3">
    <location>
        <begin position="23"/>
        <end position="240"/>
    </location>
</feature>
<feature type="domain" description="Glycine zipper 2TM" evidence="4">
    <location>
        <begin position="128"/>
        <end position="167"/>
    </location>
</feature>
<keyword evidence="2" id="KW-0472">Membrane</keyword>
<comment type="subcellular location">
    <subcellularLocation>
        <location evidence="1">Membrane</location>
    </subcellularLocation>
</comment>
<feature type="signal peptide" evidence="3">
    <location>
        <begin position="1"/>
        <end position="22"/>
    </location>
</feature>
<gene>
    <name evidence="5" type="ORF">MQC88_07825</name>
</gene>
<evidence type="ECO:0000313" key="5">
    <source>
        <dbReference type="EMBL" id="MCJ0825865.1"/>
    </source>
</evidence>
<name>A0ABT0A4H0_9GAMM</name>
<evidence type="ECO:0000259" key="4">
    <source>
        <dbReference type="Pfam" id="PF05433"/>
    </source>
</evidence>
<dbReference type="InterPro" id="IPR051407">
    <property type="entry name" value="Bact_OM_lipoprot/Surf_antigen"/>
</dbReference>
<dbReference type="Proteomes" id="UP001165423">
    <property type="component" value="Unassembled WGS sequence"/>
</dbReference>
<evidence type="ECO:0000256" key="3">
    <source>
        <dbReference type="SAM" id="SignalP"/>
    </source>
</evidence>
<dbReference type="Pfam" id="PF05433">
    <property type="entry name" value="Rick_17kDa_Anti"/>
    <property type="match status" value="1"/>
</dbReference>
<dbReference type="EMBL" id="JALGCL010000002">
    <property type="protein sequence ID" value="MCJ0825865.1"/>
    <property type="molecule type" value="Genomic_DNA"/>
</dbReference>
<keyword evidence="3" id="KW-0732">Signal</keyword>
<evidence type="ECO:0000256" key="2">
    <source>
        <dbReference type="ARBA" id="ARBA00023136"/>
    </source>
</evidence>
<protein>
    <submittedName>
        <fullName evidence="5">Glycine zipper 2TM domain-containing protein</fullName>
    </submittedName>
</protein>